<dbReference type="AlphaFoldDB" id="A0AA91VCC9"/>
<dbReference type="Proteomes" id="UP000221020">
    <property type="component" value="Unassembled WGS sequence"/>
</dbReference>
<protein>
    <submittedName>
        <fullName evidence="2">Uncharacterized protein</fullName>
    </submittedName>
</protein>
<keyword evidence="1" id="KW-0175">Coiled coil</keyword>
<feature type="coiled-coil region" evidence="1">
    <location>
        <begin position="13"/>
        <end position="40"/>
    </location>
</feature>
<dbReference type="Gene3D" id="1.20.5.340">
    <property type="match status" value="1"/>
</dbReference>
<accession>A0AA91VCC9</accession>
<evidence type="ECO:0000313" key="2">
    <source>
        <dbReference type="EMBL" id="PED82309.1"/>
    </source>
</evidence>
<organism evidence="2 3">
    <name type="scientific">Bacillus pseudomycoides</name>
    <dbReference type="NCBI Taxonomy" id="64104"/>
    <lineage>
        <taxon>Bacteria</taxon>
        <taxon>Bacillati</taxon>
        <taxon>Bacillota</taxon>
        <taxon>Bacilli</taxon>
        <taxon>Bacillales</taxon>
        <taxon>Bacillaceae</taxon>
        <taxon>Bacillus</taxon>
        <taxon>Bacillus cereus group</taxon>
    </lineage>
</organism>
<evidence type="ECO:0000256" key="1">
    <source>
        <dbReference type="SAM" id="Coils"/>
    </source>
</evidence>
<sequence length="93" mass="11385">MDCIKELSYLNQISRYTDMIDKLQKENEKLKQEVEMLRDHSDLKTLEARHFHYMNAELRVENNELRKGLHIWQQKWSQLYLNLKECDTCILKD</sequence>
<proteinExistence type="predicted"/>
<dbReference type="RefSeq" id="WP_097963221.1">
    <property type="nucleotide sequence ID" value="NZ_NVOR01000038.1"/>
</dbReference>
<dbReference type="EMBL" id="NVOR01000038">
    <property type="protein sequence ID" value="PED82309.1"/>
    <property type="molecule type" value="Genomic_DNA"/>
</dbReference>
<reference evidence="2 3" key="1">
    <citation type="submission" date="2017-09" db="EMBL/GenBank/DDBJ databases">
        <title>Large-scale bioinformatics analysis of Bacillus genomes uncovers conserved roles of natural products in bacterial physiology.</title>
        <authorList>
            <consortium name="Agbiome Team Llc"/>
            <person name="Bleich R.M."/>
            <person name="Grubbs K.J."/>
            <person name="Santa Maria K.C."/>
            <person name="Allen S.E."/>
            <person name="Farag S."/>
            <person name="Shank E.A."/>
            <person name="Bowers A."/>
        </authorList>
    </citation>
    <scope>NUCLEOTIDE SEQUENCE [LARGE SCALE GENOMIC DNA]</scope>
    <source>
        <strain evidence="2 3">AFS092012</strain>
    </source>
</reference>
<comment type="caution">
    <text evidence="2">The sequence shown here is derived from an EMBL/GenBank/DDBJ whole genome shotgun (WGS) entry which is preliminary data.</text>
</comment>
<evidence type="ECO:0000313" key="3">
    <source>
        <dbReference type="Proteomes" id="UP000221020"/>
    </source>
</evidence>
<name>A0AA91VCC9_9BACI</name>
<gene>
    <name evidence="2" type="ORF">CON65_12560</name>
</gene>